<comment type="caution">
    <text evidence="6">The sequence shown here is derived from an EMBL/GenBank/DDBJ whole genome shotgun (WGS) entry which is preliminary data.</text>
</comment>
<organism evidence="6 7">
    <name type="scientific">Candidatus Woykebacteria bacterium RBG_13_40_7b</name>
    <dbReference type="NCBI Taxonomy" id="1802594"/>
    <lineage>
        <taxon>Bacteria</taxon>
        <taxon>Candidatus Woykeibacteriota</taxon>
    </lineage>
</organism>
<protein>
    <recommendedName>
        <fullName evidence="4">Nuclease SbcCD subunit D</fullName>
    </recommendedName>
</protein>
<proteinExistence type="inferred from homology"/>
<reference evidence="6 7" key="1">
    <citation type="journal article" date="2016" name="Nat. Commun.">
        <title>Thousands of microbial genomes shed light on interconnected biogeochemical processes in an aquifer system.</title>
        <authorList>
            <person name="Anantharaman K."/>
            <person name="Brown C.T."/>
            <person name="Hug L.A."/>
            <person name="Sharon I."/>
            <person name="Castelle C.J."/>
            <person name="Probst A.J."/>
            <person name="Thomas B.C."/>
            <person name="Singh A."/>
            <person name="Wilkins M.J."/>
            <person name="Karaoz U."/>
            <person name="Brodie E.L."/>
            <person name="Williams K.H."/>
            <person name="Hubbard S.S."/>
            <person name="Banfield J.F."/>
        </authorList>
    </citation>
    <scope>NUCLEOTIDE SEQUENCE [LARGE SCALE GENOMIC DNA]</scope>
</reference>
<dbReference type="GO" id="GO:0008408">
    <property type="term" value="F:3'-5' exonuclease activity"/>
    <property type="evidence" value="ECO:0007669"/>
    <property type="project" value="InterPro"/>
</dbReference>
<dbReference type="Proteomes" id="UP000177103">
    <property type="component" value="Unassembled WGS sequence"/>
</dbReference>
<keyword evidence="1 4" id="KW-0540">Nuclease</keyword>
<keyword evidence="4" id="KW-0235">DNA replication</keyword>
<dbReference type="CDD" id="cd00840">
    <property type="entry name" value="MPP_Mre11_N"/>
    <property type="match status" value="1"/>
</dbReference>
<dbReference type="InterPro" id="IPR004843">
    <property type="entry name" value="Calcineurin-like_PHP"/>
</dbReference>
<sequence length="380" mass="42529">MKLIHCADIHIGVESYGRLDPETGLSTRLGDFLAALDRIVDYAITNKIDLFLFAGDAYKNREPTPTHQREFSKRILKLARSGIQCVLLVGNHDTSLAPGKANSLDIYSTLEVEGVNVIRHPELIEVAGLQIIGIPWLRKDSYENLHETLNSLYQKLDPNKPAIITLHGTVEGSVFGSERNVMLGKDYVIPKGLLLNQKIAYVACGHIHKRQVLGTNPPIVYSGSIERVDFGEAEEEKSFELVAISDQREAEHKPISTNARKFVYLNFDIEDKQSFPTRVVLDEIKKHEIKDAVVKVVLNCSDVKASEIDLSEIKASLKDAFFLAGVAKNITRTERLKLEGGFVIETLSPMTALEKYLKAKSYPESKINLLKKYAKELTKD</sequence>
<comment type="subunit">
    <text evidence="4">Heterodimer of SbcC and SbcD.</text>
</comment>
<evidence type="ECO:0000313" key="6">
    <source>
        <dbReference type="EMBL" id="OGY25027.1"/>
    </source>
</evidence>
<comment type="similarity">
    <text evidence="4">Belongs to the SbcD family.</text>
</comment>
<dbReference type="InterPro" id="IPR004593">
    <property type="entry name" value="SbcD"/>
</dbReference>
<gene>
    <name evidence="4" type="primary">sbcD</name>
    <name evidence="6" type="ORF">A2Y57_02600</name>
</gene>
<dbReference type="InterPro" id="IPR029052">
    <property type="entry name" value="Metallo-depent_PP-like"/>
</dbReference>
<keyword evidence="4" id="KW-0233">DNA recombination</keyword>
<comment type="function">
    <text evidence="4">SbcCD cleaves DNA hairpin structures. These structures can inhibit DNA replication and are intermediates in certain DNA recombination reactions. The complex acts as a 3'-&gt;5' double strand exonuclease that can open hairpins. It also has a 5' single-strand endonuclease activity.</text>
</comment>
<dbReference type="Gene3D" id="3.60.21.10">
    <property type="match status" value="1"/>
</dbReference>
<evidence type="ECO:0000256" key="4">
    <source>
        <dbReference type="RuleBase" id="RU363069"/>
    </source>
</evidence>
<dbReference type="SUPFAM" id="SSF56300">
    <property type="entry name" value="Metallo-dependent phosphatases"/>
    <property type="match status" value="1"/>
</dbReference>
<keyword evidence="3 4" id="KW-0269">Exonuclease</keyword>
<dbReference type="InterPro" id="IPR041796">
    <property type="entry name" value="Mre11_N"/>
</dbReference>
<dbReference type="InterPro" id="IPR050535">
    <property type="entry name" value="DNA_Repair-Maintenance_Comp"/>
</dbReference>
<dbReference type="NCBIfam" id="TIGR00619">
    <property type="entry name" value="sbcd"/>
    <property type="match status" value="1"/>
</dbReference>
<name>A0A1G1WCL1_9BACT</name>
<dbReference type="PANTHER" id="PTHR30337:SF0">
    <property type="entry name" value="NUCLEASE SBCCD SUBUNIT D"/>
    <property type="match status" value="1"/>
</dbReference>
<evidence type="ECO:0000256" key="1">
    <source>
        <dbReference type="ARBA" id="ARBA00022722"/>
    </source>
</evidence>
<evidence type="ECO:0000259" key="5">
    <source>
        <dbReference type="Pfam" id="PF00149"/>
    </source>
</evidence>
<evidence type="ECO:0000256" key="3">
    <source>
        <dbReference type="ARBA" id="ARBA00022839"/>
    </source>
</evidence>
<dbReference type="AlphaFoldDB" id="A0A1G1WCL1"/>
<dbReference type="GO" id="GO:0006260">
    <property type="term" value="P:DNA replication"/>
    <property type="evidence" value="ECO:0007669"/>
    <property type="project" value="UniProtKB-KW"/>
</dbReference>
<dbReference type="PANTHER" id="PTHR30337">
    <property type="entry name" value="COMPONENT OF ATP-DEPENDENT DSDNA EXONUCLEASE"/>
    <property type="match status" value="1"/>
</dbReference>
<dbReference type="EMBL" id="MHCQ01000004">
    <property type="protein sequence ID" value="OGY25027.1"/>
    <property type="molecule type" value="Genomic_DNA"/>
</dbReference>
<keyword evidence="4" id="KW-0255">Endonuclease</keyword>
<evidence type="ECO:0000256" key="2">
    <source>
        <dbReference type="ARBA" id="ARBA00022801"/>
    </source>
</evidence>
<evidence type="ECO:0000313" key="7">
    <source>
        <dbReference type="Proteomes" id="UP000177103"/>
    </source>
</evidence>
<keyword evidence="2 4" id="KW-0378">Hydrolase</keyword>
<dbReference type="Pfam" id="PF00149">
    <property type="entry name" value="Metallophos"/>
    <property type="match status" value="1"/>
</dbReference>
<accession>A0A1G1WCL1</accession>
<dbReference type="GO" id="GO:0006310">
    <property type="term" value="P:DNA recombination"/>
    <property type="evidence" value="ECO:0007669"/>
    <property type="project" value="UniProtKB-KW"/>
</dbReference>
<feature type="domain" description="Calcineurin-like phosphoesterase" evidence="5">
    <location>
        <begin position="1"/>
        <end position="209"/>
    </location>
</feature>
<dbReference type="GO" id="GO:0004519">
    <property type="term" value="F:endonuclease activity"/>
    <property type="evidence" value="ECO:0007669"/>
    <property type="project" value="UniProtKB-KW"/>
</dbReference>